<organism evidence="2">
    <name type="scientific">marine sediment metagenome</name>
    <dbReference type="NCBI Taxonomy" id="412755"/>
    <lineage>
        <taxon>unclassified sequences</taxon>
        <taxon>metagenomes</taxon>
        <taxon>ecological metagenomes</taxon>
    </lineage>
</organism>
<dbReference type="InterPro" id="IPR004358">
    <property type="entry name" value="Sig_transdc_His_kin-like_C"/>
</dbReference>
<comment type="caution">
    <text evidence="2">The sequence shown here is derived from an EMBL/GenBank/DDBJ whole genome shotgun (WGS) entry which is preliminary data.</text>
</comment>
<dbReference type="PROSITE" id="PS50109">
    <property type="entry name" value="HIS_KIN"/>
    <property type="match status" value="1"/>
</dbReference>
<feature type="domain" description="Histidine kinase" evidence="1">
    <location>
        <begin position="91"/>
        <end position="257"/>
    </location>
</feature>
<feature type="non-terminal residue" evidence="2">
    <location>
        <position position="1"/>
    </location>
</feature>
<dbReference type="PANTHER" id="PTHR43065:SF48">
    <property type="entry name" value="HISTIDINE KINASE"/>
    <property type="match status" value="1"/>
</dbReference>
<dbReference type="Pfam" id="PF02518">
    <property type="entry name" value="HATPase_c"/>
    <property type="match status" value="1"/>
</dbReference>
<dbReference type="PRINTS" id="PR00344">
    <property type="entry name" value="BCTRLSENSOR"/>
</dbReference>
<dbReference type="SMART" id="SM00387">
    <property type="entry name" value="HATPase_c"/>
    <property type="match status" value="1"/>
</dbReference>
<accession>A0A0F9B3M1</accession>
<evidence type="ECO:0000313" key="2">
    <source>
        <dbReference type="EMBL" id="KKL08387.1"/>
    </source>
</evidence>
<dbReference type="SUPFAM" id="SSF55874">
    <property type="entry name" value="ATPase domain of HSP90 chaperone/DNA topoisomerase II/histidine kinase"/>
    <property type="match status" value="1"/>
</dbReference>
<proteinExistence type="predicted"/>
<gene>
    <name evidence="2" type="ORF">LCGC14_2576360</name>
</gene>
<evidence type="ECO:0000259" key="1">
    <source>
        <dbReference type="PROSITE" id="PS50109"/>
    </source>
</evidence>
<dbReference type="GO" id="GO:0016772">
    <property type="term" value="F:transferase activity, transferring phosphorus-containing groups"/>
    <property type="evidence" value="ECO:0007669"/>
    <property type="project" value="InterPro"/>
</dbReference>
<reference evidence="2" key="1">
    <citation type="journal article" date="2015" name="Nature">
        <title>Complex archaea that bridge the gap between prokaryotes and eukaryotes.</title>
        <authorList>
            <person name="Spang A."/>
            <person name="Saw J.H."/>
            <person name="Jorgensen S.L."/>
            <person name="Zaremba-Niedzwiedzka K."/>
            <person name="Martijn J."/>
            <person name="Lind A.E."/>
            <person name="van Eijk R."/>
            <person name="Schleper C."/>
            <person name="Guy L."/>
            <person name="Ettema T.J."/>
        </authorList>
    </citation>
    <scope>NUCLEOTIDE SEQUENCE</scope>
</reference>
<dbReference type="InterPro" id="IPR005467">
    <property type="entry name" value="His_kinase_dom"/>
</dbReference>
<name>A0A0F9B3M1_9ZZZZ</name>
<sequence>RALEQAARPMELNALARSDRERELETWLEERRIPNAWQLAPTLVNLNYDTAGLTALADSFAPDQLPAVIGGLAATYAVYNVLTEIGQSAGRIAEIVKALKSYSYLDQAPVQAVDVHEGLDNTLLVLSHKLKSGISVRREYAPHLPKIQANGGELNQVWTNIIDNAADALEGQGEITIRTRQDGEQVVIEIEDDGPGIPAEIQSRIFDPFFTTKPPGQGTGLGLDISYNIVVNKHRGDIKVLSNPGKTCFQVWLPINSEAS</sequence>
<dbReference type="InterPro" id="IPR003594">
    <property type="entry name" value="HATPase_dom"/>
</dbReference>
<dbReference type="Gene3D" id="3.30.565.10">
    <property type="entry name" value="Histidine kinase-like ATPase, C-terminal domain"/>
    <property type="match status" value="1"/>
</dbReference>
<dbReference type="AlphaFoldDB" id="A0A0F9B3M1"/>
<dbReference type="EMBL" id="LAZR01042894">
    <property type="protein sequence ID" value="KKL08387.1"/>
    <property type="molecule type" value="Genomic_DNA"/>
</dbReference>
<dbReference type="InterPro" id="IPR036890">
    <property type="entry name" value="HATPase_C_sf"/>
</dbReference>
<protein>
    <recommendedName>
        <fullName evidence="1">Histidine kinase domain-containing protein</fullName>
    </recommendedName>
</protein>
<dbReference type="PANTHER" id="PTHR43065">
    <property type="entry name" value="SENSOR HISTIDINE KINASE"/>
    <property type="match status" value="1"/>
</dbReference>